<accession>F8N8Y9</accession>
<reference evidence="2" key="1">
    <citation type="journal article" date="2011" name="Stand. Genomic Sci.">
        <title>Non-contiguous finished genome sequence of the opportunistic oral pathogen Prevotella multisaccharivorax type strain (PPPA20).</title>
        <authorList>
            <person name="Pati A."/>
            <person name="Gronow S."/>
            <person name="Lu M."/>
            <person name="Lapidus A."/>
            <person name="Nolan M."/>
            <person name="Lucas S."/>
            <person name="Hammon N."/>
            <person name="Deshpande S."/>
            <person name="Cheng J.F."/>
            <person name="Tapia R."/>
            <person name="Han C."/>
            <person name="Goodwin L."/>
            <person name="Pitluck S."/>
            <person name="Liolios K."/>
            <person name="Pagani I."/>
            <person name="Mavromatis K."/>
            <person name="Mikhailova N."/>
            <person name="Huntemann M."/>
            <person name="Chen A."/>
            <person name="Palaniappan K."/>
            <person name="Land M."/>
            <person name="Hauser L."/>
            <person name="Detter J.C."/>
            <person name="Brambilla E.M."/>
            <person name="Rohde M."/>
            <person name="Goker M."/>
            <person name="Woyke T."/>
            <person name="Bristow J."/>
            <person name="Eisen J.A."/>
            <person name="Markowitz V."/>
            <person name="Hugenholtz P."/>
            <person name="Kyrpides N.C."/>
            <person name="Klenk H.P."/>
            <person name="Ivanova N."/>
        </authorList>
    </citation>
    <scope>NUCLEOTIDE SEQUENCE [LARGE SCALE GENOMIC DNA]</scope>
    <source>
        <strain evidence="2">DSM 17128</strain>
    </source>
</reference>
<evidence type="ECO:0000313" key="2">
    <source>
        <dbReference type="Proteomes" id="UP000002772"/>
    </source>
</evidence>
<gene>
    <name evidence="1" type="ORF">Premu_0144</name>
</gene>
<dbReference type="Proteomes" id="UP000002772">
    <property type="component" value="Unassembled WGS sequence"/>
</dbReference>
<sequence>MRQLLDFTDSEAWKEPVNKTRLRRYRNAITPQTHCLLILKTLPVHRKRLASTQ</sequence>
<dbReference type="HOGENOM" id="CLU_3064786_0_0_10"/>
<dbReference type="EMBL" id="GL945017">
    <property type="protein sequence ID" value="EGN55634.1"/>
    <property type="molecule type" value="Genomic_DNA"/>
</dbReference>
<evidence type="ECO:0000313" key="1">
    <source>
        <dbReference type="EMBL" id="EGN55634.1"/>
    </source>
</evidence>
<dbReference type="AlphaFoldDB" id="F8N8Y9"/>
<organism evidence="1 2">
    <name type="scientific">Hallella multisaccharivorax DSM 17128</name>
    <dbReference type="NCBI Taxonomy" id="688246"/>
    <lineage>
        <taxon>Bacteria</taxon>
        <taxon>Pseudomonadati</taxon>
        <taxon>Bacteroidota</taxon>
        <taxon>Bacteroidia</taxon>
        <taxon>Bacteroidales</taxon>
        <taxon>Prevotellaceae</taxon>
        <taxon>Hallella</taxon>
    </lineage>
</organism>
<proteinExistence type="predicted"/>
<name>F8N8Y9_9BACT</name>
<protein>
    <submittedName>
        <fullName evidence="1">Uncharacterized protein</fullName>
    </submittedName>
</protein>
<keyword evidence="2" id="KW-1185">Reference proteome</keyword>